<keyword evidence="4" id="KW-1185">Reference proteome</keyword>
<reference evidence="3" key="1">
    <citation type="journal article" date="2019" name="PLoS Negl. Trop. Dis.">
        <title>Revisiting the worldwide diversity of Leptospira species in the environment.</title>
        <authorList>
            <person name="Vincent A.T."/>
            <person name="Schiettekatte O."/>
            <person name="Bourhy P."/>
            <person name="Veyrier F.J."/>
            <person name="Picardeau M."/>
        </authorList>
    </citation>
    <scope>NUCLEOTIDE SEQUENCE [LARGE SCALE GENOMIC DNA]</scope>
    <source>
        <strain evidence="3">201300427</strain>
    </source>
</reference>
<dbReference type="Gene3D" id="2.60.40.1220">
    <property type="match status" value="1"/>
</dbReference>
<dbReference type="InterPro" id="IPR014755">
    <property type="entry name" value="Cu-Rt/internalin_Ig-like"/>
</dbReference>
<sequence length="289" mass="30208">MRMIHMKTIVTKQKSFYKFLILLTYIFFTSNCYLNPVVNSIVSPEETKENNSGLVLFAGLSGGNNVATLQVTGILKNSSGVPIENANIYLGPIFSSSVKDTPVSTTATTNSAGIFLIKLIPGIVPISVTDASGNFLGGFTLTVTPTSATQETPSSSQFSVSSLAVYNINDSISLETAPVGFTILSTNPADGATGVPIAGNLTFSIDYVFSKPVNVSTLTASNVSFMLGASQAAKTVTVSGSGTNITLIFGGGNIYGNYSYLITPTTGVKDMEGNSLTEKQITITTGMPL</sequence>
<dbReference type="EMBL" id="RQHW01000042">
    <property type="protein sequence ID" value="TGN18862.1"/>
    <property type="molecule type" value="Genomic_DNA"/>
</dbReference>
<protein>
    <recommendedName>
        <fullName evidence="2">SbsA Ig-like domain-containing protein</fullName>
    </recommendedName>
</protein>
<organism evidence="3 4">
    <name type="scientific">Leptospira idonii</name>
    <dbReference type="NCBI Taxonomy" id="1193500"/>
    <lineage>
        <taxon>Bacteria</taxon>
        <taxon>Pseudomonadati</taxon>
        <taxon>Spirochaetota</taxon>
        <taxon>Spirochaetia</taxon>
        <taxon>Leptospirales</taxon>
        <taxon>Leptospiraceae</taxon>
        <taxon>Leptospira</taxon>
    </lineage>
</organism>
<dbReference type="OrthoDB" id="330286at2"/>
<comment type="caution">
    <text evidence="3">The sequence shown here is derived from an EMBL/GenBank/DDBJ whole genome shotgun (WGS) entry which is preliminary data.</text>
</comment>
<gene>
    <name evidence="3" type="ORF">EHS15_10590</name>
</gene>
<feature type="domain" description="SbsA Ig-like" evidence="2">
    <location>
        <begin position="181"/>
        <end position="278"/>
    </location>
</feature>
<keyword evidence="1" id="KW-0732">Signal</keyword>
<evidence type="ECO:0000313" key="3">
    <source>
        <dbReference type="EMBL" id="TGN18862.1"/>
    </source>
</evidence>
<evidence type="ECO:0000313" key="4">
    <source>
        <dbReference type="Proteomes" id="UP000298058"/>
    </source>
</evidence>
<dbReference type="InterPro" id="IPR032812">
    <property type="entry name" value="SbsA_Ig"/>
</dbReference>
<evidence type="ECO:0000256" key="1">
    <source>
        <dbReference type="ARBA" id="ARBA00022729"/>
    </source>
</evidence>
<evidence type="ECO:0000259" key="2">
    <source>
        <dbReference type="Pfam" id="PF13205"/>
    </source>
</evidence>
<name>A0A4R9LYR2_9LEPT</name>
<dbReference type="Proteomes" id="UP000298058">
    <property type="component" value="Unassembled WGS sequence"/>
</dbReference>
<proteinExistence type="predicted"/>
<dbReference type="Pfam" id="PF13205">
    <property type="entry name" value="Big_5"/>
    <property type="match status" value="1"/>
</dbReference>
<accession>A0A4R9LYR2</accession>
<dbReference type="AlphaFoldDB" id="A0A4R9LYR2"/>